<dbReference type="OrthoDB" id="9809549at2"/>
<name>A0A1L7I787_9FLAO</name>
<evidence type="ECO:0000313" key="1">
    <source>
        <dbReference type="EMBL" id="APU69469.1"/>
    </source>
</evidence>
<dbReference type="RefSeq" id="WP_083645134.1">
    <property type="nucleotide sequence ID" value="NZ_AMRU01000015.1"/>
</dbReference>
<keyword evidence="2" id="KW-1185">Reference proteome</keyword>
<dbReference type="Proteomes" id="UP000186230">
    <property type="component" value="Chromosome"/>
</dbReference>
<dbReference type="PANTHER" id="PTHR43265:SF1">
    <property type="entry name" value="ESTERASE ESTD"/>
    <property type="match status" value="1"/>
</dbReference>
<dbReference type="SUPFAM" id="SSF53474">
    <property type="entry name" value="alpha/beta-Hydrolases"/>
    <property type="match status" value="1"/>
</dbReference>
<dbReference type="InterPro" id="IPR029058">
    <property type="entry name" value="AB_hydrolase_fold"/>
</dbReference>
<protein>
    <submittedName>
        <fullName evidence="1">Uncharacterized protein</fullName>
    </submittedName>
</protein>
<dbReference type="PANTHER" id="PTHR43265">
    <property type="entry name" value="ESTERASE ESTD"/>
    <property type="match status" value="1"/>
</dbReference>
<dbReference type="AlphaFoldDB" id="A0A1L7I787"/>
<dbReference type="GO" id="GO:0052689">
    <property type="term" value="F:carboxylic ester hydrolase activity"/>
    <property type="evidence" value="ECO:0007669"/>
    <property type="project" value="TreeGrafter"/>
</dbReference>
<proteinExistence type="predicted"/>
<dbReference type="InterPro" id="IPR053145">
    <property type="entry name" value="AB_hydrolase_Est10"/>
</dbReference>
<dbReference type="EMBL" id="CP016359">
    <property type="protein sequence ID" value="APU69469.1"/>
    <property type="molecule type" value="Genomic_DNA"/>
</dbReference>
<dbReference type="Gene3D" id="3.40.50.1820">
    <property type="entry name" value="alpha/beta hydrolase"/>
    <property type="match status" value="1"/>
</dbReference>
<gene>
    <name evidence="1" type="ORF">GRFL_2745</name>
</gene>
<reference evidence="1 2" key="1">
    <citation type="submission" date="2016-07" db="EMBL/GenBank/DDBJ databases">
        <title>Multi-omics approach to identify versatile polysaccharide utilization systems of a marine flavobacterium Gramella flava.</title>
        <authorList>
            <person name="Tang K."/>
        </authorList>
    </citation>
    <scope>NUCLEOTIDE SEQUENCE [LARGE SCALE GENOMIC DNA]</scope>
    <source>
        <strain evidence="1 2">JLT2011</strain>
    </source>
</reference>
<dbReference type="InterPro" id="IPR022742">
    <property type="entry name" value="Hydrolase_4"/>
</dbReference>
<organism evidence="1 2">
    <name type="scientific">Christiangramia flava JLT2011</name>
    <dbReference type="NCBI Taxonomy" id="1229726"/>
    <lineage>
        <taxon>Bacteria</taxon>
        <taxon>Pseudomonadati</taxon>
        <taxon>Bacteroidota</taxon>
        <taxon>Flavobacteriia</taxon>
        <taxon>Flavobacteriales</taxon>
        <taxon>Flavobacteriaceae</taxon>
        <taxon>Christiangramia</taxon>
    </lineage>
</organism>
<sequence length="467" mass="52382">MKTIMITLLLIVSIFLNELYAQSIEGTWQGDLEVQPGKTMLFIFEISKDQDELITQLAIPSQGLKELQPASTKLIEKNLIIDASNLGFKFSGNWDKEAGKIHGTFQEGLNSVPLSLSKEENVKQAETPKRPQEPVKPYPYLVEDVKIPNPEENLLLAGTLTLPREFGQNTPVVILISGSGPQDRDESYMGHKPFWVLADYLTRKGIAVLRYDDRGIGESTGNFEKVTTADFSNDVLKIIKYLKSRSDIGNNKIGLIGHSEGAIIAPKVANISEDVSFIIMLAGTGVKGKQVSLQQALDYRNFPVKDEEQYQTYVKKAIDIAASDKDAAAVKNELRSFYQHSEMLASILPATIDKAEFIENLVESRTNPWIRYFYNYDPSVEISKLDVPALALYGSHDTQVPPKYHLEPVEKALQKSHAEKYEVVLMPGLNHLFQESKTGQITEYPQIEQTMSPKILEKIGNWVLHEI</sequence>
<dbReference type="KEGG" id="gfl:GRFL_2745"/>
<accession>A0A1L7I787</accession>
<dbReference type="Pfam" id="PF12146">
    <property type="entry name" value="Hydrolase_4"/>
    <property type="match status" value="1"/>
</dbReference>
<dbReference type="STRING" id="1229726.GRFL_2745"/>
<evidence type="ECO:0000313" key="2">
    <source>
        <dbReference type="Proteomes" id="UP000186230"/>
    </source>
</evidence>